<protein>
    <recommendedName>
        <fullName evidence="4">Ubiquitin-like protease family profile domain-containing protein</fullName>
    </recommendedName>
</protein>
<accession>A0A6A6Q7Z5</accession>
<evidence type="ECO:0000256" key="3">
    <source>
        <dbReference type="ARBA" id="ARBA00022801"/>
    </source>
</evidence>
<dbReference type="Proteomes" id="UP000799767">
    <property type="component" value="Unassembled WGS sequence"/>
</dbReference>
<keyword evidence="2" id="KW-0645">Protease</keyword>
<dbReference type="Gene3D" id="3.40.395.10">
    <property type="entry name" value="Adenoviral Proteinase, Chain A"/>
    <property type="match status" value="1"/>
</dbReference>
<dbReference type="InterPro" id="IPR038765">
    <property type="entry name" value="Papain-like_cys_pep_sf"/>
</dbReference>
<dbReference type="OrthoDB" id="1939479at2759"/>
<keyword evidence="6" id="KW-1185">Reference proteome</keyword>
<reference evidence="5" key="1">
    <citation type="journal article" date="2020" name="Stud. Mycol.">
        <title>101 Dothideomycetes genomes: a test case for predicting lifestyles and emergence of pathogens.</title>
        <authorList>
            <person name="Haridas S."/>
            <person name="Albert R."/>
            <person name="Binder M."/>
            <person name="Bloem J."/>
            <person name="Labutti K."/>
            <person name="Salamov A."/>
            <person name="Andreopoulos B."/>
            <person name="Baker S."/>
            <person name="Barry K."/>
            <person name="Bills G."/>
            <person name="Bluhm B."/>
            <person name="Cannon C."/>
            <person name="Castanera R."/>
            <person name="Culley D."/>
            <person name="Daum C."/>
            <person name="Ezra D."/>
            <person name="Gonzalez J."/>
            <person name="Henrissat B."/>
            <person name="Kuo A."/>
            <person name="Liang C."/>
            <person name="Lipzen A."/>
            <person name="Lutzoni F."/>
            <person name="Magnuson J."/>
            <person name="Mondo S."/>
            <person name="Nolan M."/>
            <person name="Ohm R."/>
            <person name="Pangilinan J."/>
            <person name="Park H.-J."/>
            <person name="Ramirez L."/>
            <person name="Alfaro M."/>
            <person name="Sun H."/>
            <person name="Tritt A."/>
            <person name="Yoshinaga Y."/>
            <person name="Zwiers L.-H."/>
            <person name="Turgeon B."/>
            <person name="Goodwin S."/>
            <person name="Spatafora J."/>
            <person name="Crous P."/>
            <person name="Grigoriev I."/>
        </authorList>
    </citation>
    <scope>NUCLEOTIDE SEQUENCE</scope>
    <source>
        <strain evidence="5">CBS 113389</strain>
    </source>
</reference>
<name>A0A6A6Q7Z5_9PEZI</name>
<gene>
    <name evidence="5" type="ORF">BDY17DRAFT_244578</name>
</gene>
<dbReference type="Pfam" id="PF02902">
    <property type="entry name" value="Peptidase_C48"/>
    <property type="match status" value="1"/>
</dbReference>
<sequence length="233" mass="25527">MAAKSKDTVVATTVDGTEISRHDLESLIRKPGVKSQPWLNDEIVNGIMAAIVGRKLEQTGWAKGSKTAPAYAYLPSMWYSNYQKPGGVNNIASWTRRRGIKGAKLLEAEKVFFPVNTGVHWMLLIISPQARTIEFLDSFNFGLHSKAWMFQIAREWLAMELEGKYVAEEWTELASESCPQSNSDDCGAFTCFNALAAGKGLGFEAVGGGHMADARKMLAAVLVNGGFKGDFEL</sequence>
<dbReference type="GO" id="GO:0008234">
    <property type="term" value="F:cysteine-type peptidase activity"/>
    <property type="evidence" value="ECO:0007669"/>
    <property type="project" value="InterPro"/>
</dbReference>
<dbReference type="GO" id="GO:0006508">
    <property type="term" value="P:proteolysis"/>
    <property type="evidence" value="ECO:0007669"/>
    <property type="project" value="UniProtKB-KW"/>
</dbReference>
<dbReference type="GO" id="GO:0019783">
    <property type="term" value="F:ubiquitin-like protein peptidase activity"/>
    <property type="evidence" value="ECO:0007669"/>
    <property type="project" value="UniProtKB-ARBA"/>
</dbReference>
<proteinExistence type="inferred from homology"/>
<dbReference type="SUPFAM" id="SSF54001">
    <property type="entry name" value="Cysteine proteinases"/>
    <property type="match status" value="1"/>
</dbReference>
<keyword evidence="3" id="KW-0378">Hydrolase</keyword>
<evidence type="ECO:0000256" key="1">
    <source>
        <dbReference type="ARBA" id="ARBA00005234"/>
    </source>
</evidence>
<dbReference type="AlphaFoldDB" id="A0A6A6Q7Z5"/>
<feature type="domain" description="Ubiquitin-like protease family profile" evidence="4">
    <location>
        <begin position="17"/>
        <end position="197"/>
    </location>
</feature>
<dbReference type="InterPro" id="IPR003653">
    <property type="entry name" value="Peptidase_C48_C"/>
</dbReference>
<dbReference type="RefSeq" id="XP_033594738.1">
    <property type="nucleotide sequence ID" value="XM_033730546.1"/>
</dbReference>
<evidence type="ECO:0000256" key="2">
    <source>
        <dbReference type="ARBA" id="ARBA00022670"/>
    </source>
</evidence>
<evidence type="ECO:0000313" key="6">
    <source>
        <dbReference type="Proteomes" id="UP000799767"/>
    </source>
</evidence>
<dbReference type="PROSITE" id="PS50600">
    <property type="entry name" value="ULP_PROTEASE"/>
    <property type="match status" value="1"/>
</dbReference>
<dbReference type="EMBL" id="MU001631">
    <property type="protein sequence ID" value="KAF2488169.1"/>
    <property type="molecule type" value="Genomic_DNA"/>
</dbReference>
<comment type="similarity">
    <text evidence="1">Belongs to the peptidase C48 family.</text>
</comment>
<evidence type="ECO:0000259" key="4">
    <source>
        <dbReference type="PROSITE" id="PS50600"/>
    </source>
</evidence>
<evidence type="ECO:0000313" key="5">
    <source>
        <dbReference type="EMBL" id="KAF2488169.1"/>
    </source>
</evidence>
<organism evidence="5 6">
    <name type="scientific">Neohortaea acidophila</name>
    <dbReference type="NCBI Taxonomy" id="245834"/>
    <lineage>
        <taxon>Eukaryota</taxon>
        <taxon>Fungi</taxon>
        <taxon>Dikarya</taxon>
        <taxon>Ascomycota</taxon>
        <taxon>Pezizomycotina</taxon>
        <taxon>Dothideomycetes</taxon>
        <taxon>Dothideomycetidae</taxon>
        <taxon>Mycosphaerellales</taxon>
        <taxon>Teratosphaeriaceae</taxon>
        <taxon>Neohortaea</taxon>
    </lineage>
</organism>
<dbReference type="GeneID" id="54471548"/>